<dbReference type="EMBL" id="MN096362">
    <property type="protein sequence ID" value="QDK01925.1"/>
    <property type="molecule type" value="Genomic_DNA"/>
</dbReference>
<dbReference type="Proteomes" id="UP000318687">
    <property type="component" value="Segment"/>
</dbReference>
<proteinExistence type="predicted"/>
<sequence>MTTTAEPRLTGPEQKNADLLEEVLFLLSCDLGEAGILHALGYTGKAPALKRRLARLHRHDLIPRIFEADALYHHRHADMGIPKATARKARA</sequence>
<accession>A0A514TZ39</accession>
<keyword evidence="2" id="KW-1185">Reference proteome</keyword>
<dbReference type="RefSeq" id="YP_009884022.1">
    <property type="nucleotide sequence ID" value="NC_049465.1"/>
</dbReference>
<name>A0A514TZ39_9CAUD</name>
<gene>
    <name evidence="1" type="primary">45</name>
    <name evidence="1" type="ORF">SEA_VIBAKI_45</name>
</gene>
<evidence type="ECO:0000313" key="1">
    <source>
        <dbReference type="EMBL" id="QDK01925.1"/>
    </source>
</evidence>
<protein>
    <submittedName>
        <fullName evidence="1">Uncharacterized protein</fullName>
    </submittedName>
</protein>
<evidence type="ECO:0000313" key="2">
    <source>
        <dbReference type="Proteomes" id="UP000318687"/>
    </source>
</evidence>
<reference evidence="1 2" key="1">
    <citation type="submission" date="2019-06" db="EMBL/GenBank/DDBJ databases">
        <authorList>
            <person name="Alexander J."/>
            <person name="Ertsgaard D.J."/>
            <person name="Fields K.L."/>
            <person name="Fields S.B."/>
            <person name="Humphreys H."/>
            <person name="Kinneman J.E."/>
            <person name="Nelson N.D."/>
            <person name="Olakunle E.K."/>
            <person name="Reimer A.C."/>
            <person name="Robertson C."/>
            <person name="Ross G.V."/>
            <person name="Bonilla J.A."/>
            <person name="Klyczek K."/>
            <person name="Garlena R.A."/>
            <person name="Russell D.A."/>
            <person name="Pope W.H."/>
            <person name="Jacobs-Sera D."/>
            <person name="Hatfull G.F."/>
        </authorList>
    </citation>
    <scope>NUCLEOTIDE SEQUENCE [LARGE SCALE GENOMIC DNA]</scope>
</reference>
<dbReference type="KEGG" id="vg:55813360"/>
<dbReference type="GeneID" id="55813360"/>
<organism evidence="1 2">
    <name type="scientific">Arthrobacter phage Vibaki</name>
    <dbReference type="NCBI Taxonomy" id="2593333"/>
    <lineage>
        <taxon>Viruses</taxon>
        <taxon>Duplodnaviria</taxon>
        <taxon>Heunggongvirae</taxon>
        <taxon>Uroviricota</taxon>
        <taxon>Caudoviricetes</taxon>
        <taxon>Berryhillviridae</taxon>
        <taxon>Vibakivirus</taxon>
        <taxon>Vibakivirus vibaki</taxon>
    </lineage>
</organism>